<dbReference type="OrthoDB" id="6165944at2"/>
<keyword evidence="2" id="KW-1185">Reference proteome</keyword>
<dbReference type="AlphaFoldDB" id="A0A0X8HGU8"/>
<dbReference type="PATRIC" id="fig|507626.3.peg.3322"/>
<accession>A0A0X8HGU8</accession>
<protein>
    <submittedName>
        <fullName evidence="1">Uncharacterized protein</fullName>
    </submittedName>
</protein>
<sequence>MKRINYSQQGIEIELVLTRDPFNCEWLAVARWEASPGAIASLHSMPAIRATASEADAWDTAKEWANRLVMEEWLNSTDLAAVTPTGTHTGYVMRCTHLP</sequence>
<evidence type="ECO:0000313" key="2">
    <source>
        <dbReference type="Proteomes" id="UP000063387"/>
    </source>
</evidence>
<gene>
    <name evidence="1" type="ORF">LOKO_03327</name>
</gene>
<dbReference type="EMBL" id="CP014226">
    <property type="protein sequence ID" value="AMD02371.1"/>
    <property type="molecule type" value="Genomic_DNA"/>
</dbReference>
<dbReference type="Proteomes" id="UP000063387">
    <property type="component" value="Chromosome"/>
</dbReference>
<name>A0A0X8HGU8_9GAMM</name>
<proteinExistence type="predicted"/>
<reference evidence="1 2" key="2">
    <citation type="submission" date="2016-02" db="EMBL/GenBank/DDBJ databases">
        <authorList>
            <person name="Wen L."/>
            <person name="He K."/>
            <person name="Yang H."/>
        </authorList>
    </citation>
    <scope>NUCLEOTIDE SEQUENCE [LARGE SCALE GENOMIC DNA]</scope>
    <source>
        <strain evidence="1 2">AGD 8-3</strain>
    </source>
</reference>
<organism evidence="1 2">
    <name type="scientific">Halomonas chromatireducens</name>
    <dbReference type="NCBI Taxonomy" id="507626"/>
    <lineage>
        <taxon>Bacteria</taxon>
        <taxon>Pseudomonadati</taxon>
        <taxon>Pseudomonadota</taxon>
        <taxon>Gammaproteobacteria</taxon>
        <taxon>Oceanospirillales</taxon>
        <taxon>Halomonadaceae</taxon>
        <taxon>Halomonas</taxon>
    </lineage>
</organism>
<dbReference type="RefSeq" id="WP_066451733.1">
    <property type="nucleotide sequence ID" value="NZ_CP014226.1"/>
</dbReference>
<reference evidence="1 2" key="1">
    <citation type="journal article" date="2016" name="Genome Announc.">
        <title>Draft Genome Sequence of 'Halomonas chromatireducens' Strain AGD 8-3, a Haloalkaliphilic Chromate- and Selenite-Reducing Gammaproteobacterium.</title>
        <authorList>
            <person name="Sharko F.S."/>
            <person name="Shapovalova A.A."/>
            <person name="Tsygankova S.V."/>
            <person name="Komova A.V."/>
            <person name="Boulygina E.S."/>
            <person name="Teslyuk A.B."/>
            <person name="Gotovtsev P.M."/>
            <person name="Namsaraev Z.B."/>
            <person name="Khijniak T.V."/>
            <person name="Nedoluzhko A.V."/>
            <person name="Vasilov R.G."/>
        </authorList>
    </citation>
    <scope>NUCLEOTIDE SEQUENCE [LARGE SCALE GENOMIC DNA]</scope>
    <source>
        <strain evidence="1 2">AGD 8-3</strain>
    </source>
</reference>
<dbReference type="KEGG" id="hco:LOKO_03327"/>
<evidence type="ECO:0000313" key="1">
    <source>
        <dbReference type="EMBL" id="AMD02371.1"/>
    </source>
</evidence>